<evidence type="ECO:0000259" key="9">
    <source>
        <dbReference type="Pfam" id="PF00590"/>
    </source>
</evidence>
<dbReference type="EMBL" id="CP037867">
    <property type="protein sequence ID" value="QBM29649.1"/>
    <property type="molecule type" value="Genomic_DNA"/>
</dbReference>
<evidence type="ECO:0000313" key="11">
    <source>
        <dbReference type="Proteomes" id="UP000293912"/>
    </source>
</evidence>
<keyword evidence="6" id="KW-0627">Porphyrin biosynthesis</keyword>
<dbReference type="FunFam" id="3.40.1010.10:FF:000001">
    <property type="entry name" value="Siroheme synthase"/>
    <property type="match status" value="1"/>
</dbReference>
<dbReference type="NCBIfam" id="NF004790">
    <property type="entry name" value="PRK06136.1"/>
    <property type="match status" value="1"/>
</dbReference>
<dbReference type="CDD" id="cd11642">
    <property type="entry name" value="SUMT"/>
    <property type="match status" value="1"/>
</dbReference>
<gene>
    <name evidence="10" type="primary">sumT</name>
    <name evidence="10" type="ORF">HPF_18295</name>
</gene>
<dbReference type="Pfam" id="PF00590">
    <property type="entry name" value="TP_methylase"/>
    <property type="match status" value="1"/>
</dbReference>
<evidence type="ECO:0000256" key="1">
    <source>
        <dbReference type="ARBA" id="ARBA00005879"/>
    </source>
</evidence>
<keyword evidence="4 8" id="KW-0808">Transferase</keyword>
<evidence type="ECO:0000313" key="10">
    <source>
        <dbReference type="EMBL" id="QBM29649.1"/>
    </source>
</evidence>
<dbReference type="InterPro" id="IPR000878">
    <property type="entry name" value="4pyrrol_Mease"/>
</dbReference>
<dbReference type="InterPro" id="IPR035996">
    <property type="entry name" value="4pyrrol_Methylase_sf"/>
</dbReference>
<evidence type="ECO:0000256" key="4">
    <source>
        <dbReference type="ARBA" id="ARBA00022679"/>
    </source>
</evidence>
<dbReference type="GO" id="GO:0004851">
    <property type="term" value="F:uroporphyrin-III C-methyltransferase activity"/>
    <property type="evidence" value="ECO:0007669"/>
    <property type="project" value="UniProtKB-EC"/>
</dbReference>
<dbReference type="Gene3D" id="3.30.950.10">
    <property type="entry name" value="Methyltransferase, Cobalt-precorrin-4 Transmethylase, Domain 2"/>
    <property type="match status" value="1"/>
</dbReference>
<evidence type="ECO:0000256" key="3">
    <source>
        <dbReference type="ARBA" id="ARBA00022603"/>
    </source>
</evidence>
<keyword evidence="5" id="KW-0949">S-adenosyl-L-methionine</keyword>
<evidence type="ECO:0000256" key="8">
    <source>
        <dbReference type="RuleBase" id="RU003960"/>
    </source>
</evidence>
<sequence length="274" mass="28014">MNMPAAIITSESQFHPGTVTLVGAGPGDPDLLTIKAAKAIAAATVLLVDDLVGDGVLAHASPSARIVYVGKRGGCKSTPQAFIEKLMIMAAREGEVVVRLKGGDPFIFGRGGEEVEHLREAGIAVQVINGITSGLAGLTSLGVPLTHRDHAHGVVFITGHAKPGITHESRGTDWQQLAATARDAKLTLVIYMGVSSAAQIQADLLTGLPADTPLAIVQHASLPQQRHAVGTLGTLTDTLAREGLGSPSVIVVGDVVRGIAAVAQPAGAQALRAA</sequence>
<dbReference type="NCBIfam" id="TIGR01469">
    <property type="entry name" value="cobA_cysG_Cterm"/>
    <property type="match status" value="1"/>
</dbReference>
<dbReference type="InterPro" id="IPR050161">
    <property type="entry name" value="Siro_Cobalamin_biosynth"/>
</dbReference>
<evidence type="ECO:0000256" key="7">
    <source>
        <dbReference type="ARBA" id="ARBA00025705"/>
    </source>
</evidence>
<dbReference type="KEGG" id="hpse:HPF_18295"/>
<dbReference type="Proteomes" id="UP000293912">
    <property type="component" value="Chromosome"/>
</dbReference>
<dbReference type="AlphaFoldDB" id="A0A4P6X3D9"/>
<protein>
    <recommendedName>
        <fullName evidence="2">uroporphyrinogen-III C-methyltransferase</fullName>
        <ecNumber evidence="2">2.1.1.107</ecNumber>
    </recommendedName>
</protein>
<evidence type="ECO:0000256" key="2">
    <source>
        <dbReference type="ARBA" id="ARBA00012162"/>
    </source>
</evidence>
<dbReference type="GO" id="GO:0019354">
    <property type="term" value="P:siroheme biosynthetic process"/>
    <property type="evidence" value="ECO:0007669"/>
    <property type="project" value="UniProtKB-UniPathway"/>
</dbReference>
<keyword evidence="3 8" id="KW-0489">Methyltransferase</keyword>
<dbReference type="InterPro" id="IPR014776">
    <property type="entry name" value="4pyrrole_Mease_sub2"/>
</dbReference>
<dbReference type="PANTHER" id="PTHR45790">
    <property type="entry name" value="SIROHEME SYNTHASE-RELATED"/>
    <property type="match status" value="1"/>
</dbReference>
<accession>A0A4P6X3D9</accession>
<dbReference type="PROSITE" id="PS00840">
    <property type="entry name" value="SUMT_2"/>
    <property type="match status" value="1"/>
</dbReference>
<dbReference type="UniPathway" id="UPA00262">
    <property type="reaction ID" value="UER00211"/>
</dbReference>
<evidence type="ECO:0000256" key="5">
    <source>
        <dbReference type="ARBA" id="ARBA00022691"/>
    </source>
</evidence>
<dbReference type="InterPro" id="IPR003043">
    <property type="entry name" value="Uropor_MeTrfase_CS"/>
</dbReference>
<comment type="pathway">
    <text evidence="7">Porphyrin-containing compound metabolism; siroheme biosynthesis; precorrin-2 from uroporphyrinogen III: step 1/1.</text>
</comment>
<dbReference type="SUPFAM" id="SSF53790">
    <property type="entry name" value="Tetrapyrrole methylase"/>
    <property type="match status" value="1"/>
</dbReference>
<comment type="similarity">
    <text evidence="1 8">Belongs to the precorrin methyltransferase family.</text>
</comment>
<organism evidence="10 11">
    <name type="scientific">Hydrogenophaga pseudoflava</name>
    <name type="common">Pseudomonas carboxydoflava</name>
    <dbReference type="NCBI Taxonomy" id="47421"/>
    <lineage>
        <taxon>Bacteria</taxon>
        <taxon>Pseudomonadati</taxon>
        <taxon>Pseudomonadota</taxon>
        <taxon>Betaproteobacteria</taxon>
        <taxon>Burkholderiales</taxon>
        <taxon>Comamonadaceae</taxon>
        <taxon>Hydrogenophaga</taxon>
    </lineage>
</organism>
<dbReference type="Gene3D" id="3.40.1010.10">
    <property type="entry name" value="Cobalt-precorrin-4 Transmethylase, Domain 1"/>
    <property type="match status" value="1"/>
</dbReference>
<dbReference type="PROSITE" id="PS00839">
    <property type="entry name" value="SUMT_1"/>
    <property type="match status" value="1"/>
</dbReference>
<dbReference type="InterPro" id="IPR006366">
    <property type="entry name" value="CobA/CysG_C"/>
</dbReference>
<dbReference type="GO" id="GO:0032259">
    <property type="term" value="P:methylation"/>
    <property type="evidence" value="ECO:0007669"/>
    <property type="project" value="UniProtKB-KW"/>
</dbReference>
<dbReference type="PANTHER" id="PTHR45790:SF3">
    <property type="entry name" value="S-ADENOSYL-L-METHIONINE-DEPENDENT UROPORPHYRINOGEN III METHYLTRANSFERASE, CHLOROPLASTIC"/>
    <property type="match status" value="1"/>
</dbReference>
<dbReference type="InterPro" id="IPR014777">
    <property type="entry name" value="4pyrrole_Mease_sub1"/>
</dbReference>
<dbReference type="EC" id="2.1.1.107" evidence="2"/>
<feature type="domain" description="Tetrapyrrole methylase" evidence="9">
    <location>
        <begin position="18"/>
        <end position="235"/>
    </location>
</feature>
<reference evidence="10 11" key="1">
    <citation type="submission" date="2019-03" db="EMBL/GenBank/DDBJ databases">
        <authorList>
            <person name="Sebastian G."/>
            <person name="Baumann P."/>
            <person name="Ruckert C."/>
            <person name="Kalinowski J."/>
            <person name="Nebel B."/>
            <person name="Takors R."/>
            <person name="Blombach B."/>
        </authorList>
    </citation>
    <scope>NUCLEOTIDE SEQUENCE [LARGE SCALE GENOMIC DNA]</scope>
    <source>
        <strain evidence="10 11">DSM 1084</strain>
    </source>
</reference>
<evidence type="ECO:0000256" key="6">
    <source>
        <dbReference type="ARBA" id="ARBA00023244"/>
    </source>
</evidence>
<name>A0A4P6X3D9_HYDPS</name>
<proteinExistence type="inferred from homology"/>
<keyword evidence="11" id="KW-1185">Reference proteome</keyword>